<evidence type="ECO:0000313" key="4">
    <source>
        <dbReference type="Proteomes" id="UP001162156"/>
    </source>
</evidence>
<feature type="transmembrane region" description="Helical" evidence="1">
    <location>
        <begin position="84"/>
        <end position="107"/>
    </location>
</feature>
<evidence type="ECO:0000313" key="3">
    <source>
        <dbReference type="EMBL" id="KAJ8950673.1"/>
    </source>
</evidence>
<feature type="domain" description="Acyltransferase 3" evidence="2">
    <location>
        <begin position="144"/>
        <end position="355"/>
    </location>
</feature>
<evidence type="ECO:0000256" key="1">
    <source>
        <dbReference type="SAM" id="Phobius"/>
    </source>
</evidence>
<accession>A0AAV8YHI8</accession>
<dbReference type="Pfam" id="PF01757">
    <property type="entry name" value="Acyl_transf_3"/>
    <property type="match status" value="1"/>
</dbReference>
<feature type="transmembrane region" description="Helical" evidence="1">
    <location>
        <begin position="296"/>
        <end position="316"/>
    </location>
</feature>
<feature type="transmembrane region" description="Helical" evidence="1">
    <location>
        <begin position="231"/>
        <end position="252"/>
    </location>
</feature>
<gene>
    <name evidence="3" type="ORF">NQ314_007803</name>
</gene>
<dbReference type="AlphaFoldDB" id="A0AAV8YHI8"/>
<comment type="caution">
    <text evidence="3">The sequence shown here is derived from an EMBL/GenBank/DDBJ whole genome shotgun (WGS) entry which is preliminary data.</text>
</comment>
<dbReference type="InterPro" id="IPR052728">
    <property type="entry name" value="O2_lipid_transport_reg"/>
</dbReference>
<dbReference type="EMBL" id="JANEYF010002161">
    <property type="protein sequence ID" value="KAJ8950673.1"/>
    <property type="molecule type" value="Genomic_DNA"/>
</dbReference>
<keyword evidence="1" id="KW-0472">Membrane</keyword>
<protein>
    <recommendedName>
        <fullName evidence="2">Acyltransferase 3 domain-containing protein</fullName>
    </recommendedName>
</protein>
<dbReference type="PANTHER" id="PTHR11161:SF0">
    <property type="entry name" value="O-ACYLTRANSFERASE LIKE PROTEIN"/>
    <property type="match status" value="1"/>
</dbReference>
<organism evidence="3 4">
    <name type="scientific">Rhamnusium bicolor</name>
    <dbReference type="NCBI Taxonomy" id="1586634"/>
    <lineage>
        <taxon>Eukaryota</taxon>
        <taxon>Metazoa</taxon>
        <taxon>Ecdysozoa</taxon>
        <taxon>Arthropoda</taxon>
        <taxon>Hexapoda</taxon>
        <taxon>Insecta</taxon>
        <taxon>Pterygota</taxon>
        <taxon>Neoptera</taxon>
        <taxon>Endopterygota</taxon>
        <taxon>Coleoptera</taxon>
        <taxon>Polyphaga</taxon>
        <taxon>Cucujiformia</taxon>
        <taxon>Chrysomeloidea</taxon>
        <taxon>Cerambycidae</taxon>
        <taxon>Lepturinae</taxon>
        <taxon>Rhagiini</taxon>
        <taxon>Rhamnusium</taxon>
    </lineage>
</organism>
<dbReference type="Proteomes" id="UP001162156">
    <property type="component" value="Unassembled WGS sequence"/>
</dbReference>
<sequence length="407" mass="46128">MLPALVKYILNIQVRLREVSKRIINAQPRGANTDVLSIGPKWAICLPSNCTDEDVGEILLNLIGSNGAVCQTKYDLNPPLTNGAIATIAALSYFALLLVTSTIYDLYLVHKNKEPPFAIFVAFSVHRNGRKLFKIRKNSDELSCLNGIKLLSMFWVIIGHIFTIYPSVMPLTNYKAVLDWMESLSSMIIVSGTLSVDSFFLIGGALVVYGFIKAKNNGVKFNIFYFYLHRYLRLTPALAAAVLVSANLLVYMGSGPLWNKEVTNNQQDCQKYWWTTLLYIQNYVNDDGIFCLAQTWYLTVDMQLYILSPLILLPLWRYTKIGVTLVISCIIAFIIVPFYVAYDNELTGILTNLYPRMPAVLKCRGEKLEALSKERRIRWVRSLKRGELSETFLKNARNCSNHFVTGE</sequence>
<feature type="transmembrane region" description="Helical" evidence="1">
    <location>
        <begin position="323"/>
        <end position="342"/>
    </location>
</feature>
<evidence type="ECO:0000259" key="2">
    <source>
        <dbReference type="Pfam" id="PF01757"/>
    </source>
</evidence>
<name>A0AAV8YHI8_9CUCU</name>
<keyword evidence="4" id="KW-1185">Reference proteome</keyword>
<feature type="transmembrane region" description="Helical" evidence="1">
    <location>
        <begin position="144"/>
        <end position="168"/>
    </location>
</feature>
<keyword evidence="1" id="KW-0812">Transmembrane</keyword>
<proteinExistence type="predicted"/>
<reference evidence="3" key="1">
    <citation type="journal article" date="2023" name="Insect Mol. Biol.">
        <title>Genome sequencing provides insights into the evolution of gene families encoding plant cell wall-degrading enzymes in longhorned beetles.</title>
        <authorList>
            <person name="Shin N.R."/>
            <person name="Okamura Y."/>
            <person name="Kirsch R."/>
            <person name="Pauchet Y."/>
        </authorList>
    </citation>
    <scope>NUCLEOTIDE SEQUENCE</scope>
    <source>
        <strain evidence="3">RBIC_L_NR</strain>
    </source>
</reference>
<feature type="transmembrane region" description="Helical" evidence="1">
    <location>
        <begin position="188"/>
        <end position="211"/>
    </location>
</feature>
<keyword evidence="1" id="KW-1133">Transmembrane helix</keyword>
<dbReference type="GO" id="GO:0016747">
    <property type="term" value="F:acyltransferase activity, transferring groups other than amino-acyl groups"/>
    <property type="evidence" value="ECO:0007669"/>
    <property type="project" value="InterPro"/>
</dbReference>
<dbReference type="InterPro" id="IPR002656">
    <property type="entry name" value="Acyl_transf_3_dom"/>
</dbReference>
<dbReference type="PANTHER" id="PTHR11161">
    <property type="entry name" value="O-ACYLTRANSFERASE"/>
    <property type="match status" value="1"/>
</dbReference>